<evidence type="ECO:0000313" key="1">
    <source>
        <dbReference type="EMBL" id="GBO22090.1"/>
    </source>
</evidence>
<organism evidence="1 2">
    <name type="scientific">Araneus ventricosus</name>
    <name type="common">Orbweaver spider</name>
    <name type="synonym">Epeira ventricosa</name>
    <dbReference type="NCBI Taxonomy" id="182803"/>
    <lineage>
        <taxon>Eukaryota</taxon>
        <taxon>Metazoa</taxon>
        <taxon>Ecdysozoa</taxon>
        <taxon>Arthropoda</taxon>
        <taxon>Chelicerata</taxon>
        <taxon>Arachnida</taxon>
        <taxon>Araneae</taxon>
        <taxon>Araneomorphae</taxon>
        <taxon>Entelegynae</taxon>
        <taxon>Araneoidea</taxon>
        <taxon>Araneidae</taxon>
        <taxon>Araneus</taxon>
    </lineage>
</organism>
<accession>A0A4Y2VEI6</accession>
<dbReference type="EMBL" id="BGPR01045224">
    <property type="protein sequence ID" value="GBO22090.1"/>
    <property type="molecule type" value="Genomic_DNA"/>
</dbReference>
<sequence length="153" mass="17000">MPLTSAPDKRKSDTSFKISSICCRIKVSLLFLIVASLLRVKIWFTAPLVSYVDIRAFQILKDVPSFCKEDKILSCNKVSRMAYAFFDFDTSVSLVASASFSKKSSSSFAANIAFTLLFQTEKLAPSNGATVYSLFKAIARTSCLRGRNETHEQ</sequence>
<name>A0A4Y2VEI6_ARAVE</name>
<proteinExistence type="predicted"/>
<dbReference type="AlphaFoldDB" id="A0A4Y2VEI6"/>
<comment type="caution">
    <text evidence="1">The sequence shown here is derived from an EMBL/GenBank/DDBJ whole genome shotgun (WGS) entry which is preliminary data.</text>
</comment>
<protein>
    <submittedName>
        <fullName evidence="1">Uncharacterized protein</fullName>
    </submittedName>
</protein>
<gene>
    <name evidence="1" type="ORF">AVEN_185366_1</name>
</gene>
<evidence type="ECO:0000313" key="2">
    <source>
        <dbReference type="Proteomes" id="UP000499080"/>
    </source>
</evidence>
<keyword evidence="2" id="KW-1185">Reference proteome</keyword>
<dbReference type="Proteomes" id="UP000499080">
    <property type="component" value="Unassembled WGS sequence"/>
</dbReference>
<reference evidence="1 2" key="1">
    <citation type="journal article" date="2019" name="Sci. Rep.">
        <title>Orb-weaving spider Araneus ventricosus genome elucidates the spidroin gene catalogue.</title>
        <authorList>
            <person name="Kono N."/>
            <person name="Nakamura H."/>
            <person name="Ohtoshi R."/>
            <person name="Moran D.A.P."/>
            <person name="Shinohara A."/>
            <person name="Yoshida Y."/>
            <person name="Fujiwara M."/>
            <person name="Mori M."/>
            <person name="Tomita M."/>
            <person name="Arakawa K."/>
        </authorList>
    </citation>
    <scope>NUCLEOTIDE SEQUENCE [LARGE SCALE GENOMIC DNA]</scope>
</reference>